<dbReference type="EMBL" id="FRCS01000011">
    <property type="protein sequence ID" value="SHN45311.1"/>
    <property type="molecule type" value="Genomic_DNA"/>
</dbReference>
<dbReference type="STRING" id="134849.SAMN05443668_111247"/>
<dbReference type="OrthoDB" id="9790035at2"/>
<dbReference type="PANTHER" id="PTHR43422:SF3">
    <property type="entry name" value="THIAMINE THIAZOLE SYNTHASE"/>
    <property type="match status" value="1"/>
</dbReference>
<dbReference type="InterPro" id="IPR036188">
    <property type="entry name" value="FAD/NAD-bd_sf"/>
</dbReference>
<dbReference type="InterPro" id="IPR002938">
    <property type="entry name" value="FAD-bd"/>
</dbReference>
<dbReference type="GO" id="GO:0071949">
    <property type="term" value="F:FAD binding"/>
    <property type="evidence" value="ECO:0007669"/>
    <property type="project" value="InterPro"/>
</dbReference>
<evidence type="ECO:0000259" key="1">
    <source>
        <dbReference type="Pfam" id="PF01494"/>
    </source>
</evidence>
<sequence>MSASPAHVFRRLSSTHQPHVPNKRLRHAVVLGGSVAGLLAARVLADHAEDVVVVERDDSVDGERRGVPQRFQVHALLPGGRAQIERWFPGFTDEAIGHGAVFTNAHQTQQWADDVCSVTTPNAVLLNASRSFIEAQLRRHTRALPNVRLLTAFATGLEYRDGRVSGVRLDAGESLPAAFVVDAMGRSSRLSDWLERDGWEAPELERMQIDVNYATAYFKRSQVQPPVGAAISRFTPGYHKKTQAALNGIEDGQWMLMLMTYGDDRLSRDWDEFLTRCADLPPVFAAVAREEPVGEVHTYRMADARRRRYDRAARLPGGLVSVGDAVASFNPVYGQGMSSATLHASCLSEYLCDGADPSAAATDFLRLQKVVVDAAWDLSTSGDAERLETGKPPLPVRLQRALINQVIAASVVDVTIGTKFNDVAFMNTHPSTLAAPSVLLRSVWANRRRQPPR</sequence>
<protein>
    <submittedName>
        <fullName evidence="2">2-polyprenyl-6-methoxyphenol hydroxylase</fullName>
    </submittedName>
</protein>
<keyword evidence="3" id="KW-1185">Reference proteome</keyword>
<dbReference type="SUPFAM" id="SSF51905">
    <property type="entry name" value="FAD/NAD(P)-binding domain"/>
    <property type="match status" value="1"/>
</dbReference>
<name>A0A1M7RGL9_9ACTN</name>
<dbReference type="Proteomes" id="UP000184440">
    <property type="component" value="Unassembled WGS sequence"/>
</dbReference>
<accession>A0A1M7RGL9</accession>
<dbReference type="PANTHER" id="PTHR43422">
    <property type="entry name" value="THIAMINE THIAZOLE SYNTHASE"/>
    <property type="match status" value="1"/>
</dbReference>
<gene>
    <name evidence="2" type="ORF">SAMN05443668_111247</name>
</gene>
<evidence type="ECO:0000313" key="3">
    <source>
        <dbReference type="Proteomes" id="UP000184440"/>
    </source>
</evidence>
<dbReference type="AlphaFoldDB" id="A0A1M7RGL9"/>
<dbReference type="RefSeq" id="WP_084741928.1">
    <property type="nucleotide sequence ID" value="NZ_FRCS01000011.1"/>
</dbReference>
<reference evidence="2 3" key="1">
    <citation type="submission" date="2016-11" db="EMBL/GenBank/DDBJ databases">
        <authorList>
            <person name="Jaros S."/>
            <person name="Januszkiewicz K."/>
            <person name="Wedrychowicz H."/>
        </authorList>
    </citation>
    <scope>NUCLEOTIDE SEQUENCE [LARGE SCALE GENOMIC DNA]</scope>
    <source>
        <strain evidence="2 3">DSM 46144</strain>
    </source>
</reference>
<organism evidence="2 3">
    <name type="scientific">Cryptosporangium aurantiacum</name>
    <dbReference type="NCBI Taxonomy" id="134849"/>
    <lineage>
        <taxon>Bacteria</taxon>
        <taxon>Bacillati</taxon>
        <taxon>Actinomycetota</taxon>
        <taxon>Actinomycetes</taxon>
        <taxon>Cryptosporangiales</taxon>
        <taxon>Cryptosporangiaceae</taxon>
        <taxon>Cryptosporangium</taxon>
    </lineage>
</organism>
<proteinExistence type="predicted"/>
<evidence type="ECO:0000313" key="2">
    <source>
        <dbReference type="EMBL" id="SHN45311.1"/>
    </source>
</evidence>
<dbReference type="Gene3D" id="3.50.50.60">
    <property type="entry name" value="FAD/NAD(P)-binding domain"/>
    <property type="match status" value="1"/>
</dbReference>
<dbReference type="Pfam" id="PF01494">
    <property type="entry name" value="FAD_binding_3"/>
    <property type="match status" value="1"/>
</dbReference>
<feature type="domain" description="FAD-binding" evidence="1">
    <location>
        <begin position="29"/>
        <end position="349"/>
    </location>
</feature>